<evidence type="ECO:0000313" key="4">
    <source>
        <dbReference type="Proteomes" id="UP000093069"/>
    </source>
</evidence>
<evidence type="ECO:0000313" key="3">
    <source>
        <dbReference type="EMBL" id="CUX77945.1"/>
    </source>
</evidence>
<dbReference type="STRING" id="54262.CHITON_1166"/>
<reference evidence="4" key="2">
    <citation type="submission" date="2016-01" db="EMBL/GenBank/DDBJ databases">
        <authorList>
            <person name="Vorgias C.E."/>
        </authorList>
    </citation>
    <scope>NUCLEOTIDE SEQUENCE [LARGE SCALE GENOMIC DNA]</scope>
</reference>
<evidence type="ECO:0000256" key="1">
    <source>
        <dbReference type="SAM" id="Phobius"/>
    </source>
</evidence>
<accession>A0A160VSF7</accession>
<dbReference type="Proteomes" id="UP000093069">
    <property type="component" value="Chromosome I"/>
</dbReference>
<dbReference type="RefSeq" id="WP_068577624.1">
    <property type="nucleotide sequence ID" value="NZ_CP015193.1"/>
</dbReference>
<protein>
    <submittedName>
        <fullName evidence="3">Uncharacterized protein</fullName>
    </submittedName>
</protein>
<keyword evidence="1" id="KW-0472">Membrane</keyword>
<feature type="transmembrane region" description="Helical" evidence="1">
    <location>
        <begin position="93"/>
        <end position="112"/>
    </location>
</feature>
<dbReference type="GeneID" id="33322846"/>
<evidence type="ECO:0000313" key="5">
    <source>
        <dbReference type="Proteomes" id="UP000250189"/>
    </source>
</evidence>
<dbReference type="AlphaFoldDB" id="A0A160VSF7"/>
<sequence>MIPEEAVIHVEPKKILSYMGELATNEEEYRRLVNSPKERIKEKLGIEIQDNITIRRDYSPLSKEDIELLKELVTKDLNGNLPPEVLDFASNRLAVVFVTAIAVAVVAVKVKVYV</sequence>
<reference evidence="3" key="1">
    <citation type="submission" date="2016-01" db="EMBL/GenBank/DDBJ databases">
        <authorList>
            <person name="Oliw E.H."/>
        </authorList>
    </citation>
    <scope>NUCLEOTIDE SEQUENCE</scope>
    <source>
        <strain evidence="3">1</strain>
    </source>
</reference>
<evidence type="ECO:0000313" key="2">
    <source>
        <dbReference type="EMBL" id="ASJ17314.1"/>
    </source>
</evidence>
<reference evidence="2 5" key="3">
    <citation type="submission" date="2016-04" db="EMBL/GenBank/DDBJ databases">
        <title>Complete genome sequence of Thermococcus chitonophagus type strain GC74.</title>
        <authorList>
            <person name="Oger P.M."/>
        </authorList>
    </citation>
    <scope>NUCLEOTIDE SEQUENCE [LARGE SCALE GENOMIC DNA]</scope>
    <source>
        <strain evidence="2 5">GC74</strain>
    </source>
</reference>
<keyword evidence="1" id="KW-1133">Transmembrane helix</keyword>
<name>A0A160VSF7_9EURY</name>
<organism evidence="3 4">
    <name type="scientific">Thermococcus chitonophagus</name>
    <dbReference type="NCBI Taxonomy" id="54262"/>
    <lineage>
        <taxon>Archaea</taxon>
        <taxon>Methanobacteriati</taxon>
        <taxon>Methanobacteriota</taxon>
        <taxon>Thermococci</taxon>
        <taxon>Thermococcales</taxon>
        <taxon>Thermococcaceae</taxon>
        <taxon>Thermococcus</taxon>
    </lineage>
</organism>
<dbReference type="EMBL" id="CP015193">
    <property type="protein sequence ID" value="ASJ17314.1"/>
    <property type="molecule type" value="Genomic_DNA"/>
</dbReference>
<keyword evidence="1" id="KW-0812">Transmembrane</keyword>
<proteinExistence type="predicted"/>
<dbReference type="EMBL" id="LN999010">
    <property type="protein sequence ID" value="CUX77945.1"/>
    <property type="molecule type" value="Genomic_DNA"/>
</dbReference>
<gene>
    <name evidence="2" type="ORF">A3L04_09655</name>
    <name evidence="3" type="ORF">CHITON_1166</name>
</gene>
<dbReference type="KEGG" id="tch:CHITON_1166"/>
<keyword evidence="5" id="KW-1185">Reference proteome</keyword>
<dbReference type="Proteomes" id="UP000250189">
    <property type="component" value="Chromosome"/>
</dbReference>